<dbReference type="EMBL" id="CAUJNA010001569">
    <property type="protein sequence ID" value="CAJ1387792.1"/>
    <property type="molecule type" value="Genomic_DNA"/>
</dbReference>
<comment type="caution">
    <text evidence="2">The sequence shown here is derived from an EMBL/GenBank/DDBJ whole genome shotgun (WGS) entry which is preliminary data.</text>
</comment>
<feature type="non-terminal residue" evidence="2">
    <location>
        <position position="54"/>
    </location>
</feature>
<evidence type="ECO:0000313" key="3">
    <source>
        <dbReference type="EMBL" id="CAJ1389228.1"/>
    </source>
</evidence>
<keyword evidence="5" id="KW-1185">Reference proteome</keyword>
<protein>
    <submittedName>
        <fullName evidence="2">Uncharacterized protein</fullName>
    </submittedName>
</protein>
<evidence type="ECO:0000313" key="5">
    <source>
        <dbReference type="Proteomes" id="UP001178507"/>
    </source>
</evidence>
<name>A0AA36IK09_9DINO</name>
<organism evidence="2 5">
    <name type="scientific">Effrenium voratum</name>
    <dbReference type="NCBI Taxonomy" id="2562239"/>
    <lineage>
        <taxon>Eukaryota</taxon>
        <taxon>Sar</taxon>
        <taxon>Alveolata</taxon>
        <taxon>Dinophyceae</taxon>
        <taxon>Suessiales</taxon>
        <taxon>Symbiodiniaceae</taxon>
        <taxon>Effrenium</taxon>
    </lineage>
</organism>
<proteinExistence type="predicted"/>
<dbReference type="Proteomes" id="UP001178507">
    <property type="component" value="Unassembled WGS sequence"/>
</dbReference>
<accession>A0AA36IK09</accession>
<dbReference type="EMBL" id="CAUJNA010000397">
    <property type="protein sequence ID" value="CAJ1376486.1"/>
    <property type="molecule type" value="Genomic_DNA"/>
</dbReference>
<dbReference type="EMBL" id="CAUJNA010001831">
    <property type="protein sequence ID" value="CAJ1389228.1"/>
    <property type="molecule type" value="Genomic_DNA"/>
</dbReference>
<reference evidence="2" key="1">
    <citation type="submission" date="2023-08" db="EMBL/GenBank/DDBJ databases">
        <authorList>
            <person name="Chen Y."/>
            <person name="Shah S."/>
            <person name="Dougan E. K."/>
            <person name="Thang M."/>
            <person name="Chan C."/>
        </authorList>
    </citation>
    <scope>NUCLEOTIDE SEQUENCE</scope>
</reference>
<sequence length="54" mass="6064">VALTWSSSMYDVFSLSDFEALYGPAPVEQIRERVLPDGRAETLVIKFATEFNVP</sequence>
<evidence type="ECO:0000313" key="2">
    <source>
        <dbReference type="EMBL" id="CAJ1387792.1"/>
    </source>
</evidence>
<dbReference type="AlphaFoldDB" id="A0AA36IK09"/>
<gene>
    <name evidence="2" type="ORF">EVOR1521_LOCUS13788</name>
    <name evidence="3" type="ORF">EVOR1521_LOCUS14893</name>
    <name evidence="4" type="ORF">EVOR1521_LOCUS23835</name>
    <name evidence="1" type="ORF">EVOR1521_LOCUS5536</name>
</gene>
<feature type="non-terminal residue" evidence="2">
    <location>
        <position position="1"/>
    </location>
</feature>
<dbReference type="EMBL" id="CAUJNA010003373">
    <property type="protein sequence ID" value="CAJ1400512.1"/>
    <property type="molecule type" value="Genomic_DNA"/>
</dbReference>
<evidence type="ECO:0000313" key="1">
    <source>
        <dbReference type="EMBL" id="CAJ1376486.1"/>
    </source>
</evidence>
<evidence type="ECO:0000313" key="4">
    <source>
        <dbReference type="EMBL" id="CAJ1400512.1"/>
    </source>
</evidence>